<proteinExistence type="predicted"/>
<feature type="region of interest" description="Disordered" evidence="1">
    <location>
        <begin position="68"/>
        <end position="88"/>
    </location>
</feature>
<dbReference type="OMA" id="VNDHYIL"/>
<sequence>MSIATATKQLSQVIHNPNSEQRARTLTHNEAQNNRKKSIDPTIDKSQVVEHVTNKVIKSKQLLRQTPVATIEAEEKPKDKKAKSQRQEIEDITVKELNNNYSNEPEQDDEGKDYKIYQDGKVNDFFQTEMSEKPNKISDICLVNDHYILVKMPQQENTKTNSNLAEAAARRKEFRALKEHNEQILKQCETDNKKLCRYLRRNRNCVTRIAPINEEPEDFSDSENKPIKTNSKLYCLKMQSCWQNHNDQESETYHTETKIIKTISNSSPVSPCNRQECLSKPSPPICHESQNSQNIQTISESILKSSLQHQISIQSYGALKDTEKSNKFEMINSPRRRKCPRFESFYWLLRPFRGKYRKSKPKIQAVVYKTYFVKWTKPPDTLNHGYGVKSSKSSDIEVSVLRRCRSAIF</sequence>
<protein>
    <submittedName>
        <fullName evidence="2">Uncharacterized protein</fullName>
    </submittedName>
</protein>
<dbReference type="EMBL" id="JRES01000841">
    <property type="protein sequence ID" value="KNC27810.1"/>
    <property type="molecule type" value="Genomic_DNA"/>
</dbReference>
<feature type="compositionally biased region" description="Polar residues" evidence="1">
    <location>
        <begin position="1"/>
        <end position="32"/>
    </location>
</feature>
<dbReference type="OrthoDB" id="8007260at2759"/>
<evidence type="ECO:0000313" key="2">
    <source>
        <dbReference type="EMBL" id="KNC27810.1"/>
    </source>
</evidence>
<dbReference type="AlphaFoldDB" id="A0A0L0C6A0"/>
<gene>
    <name evidence="2" type="ORF">FF38_12514</name>
</gene>
<organism evidence="2 3">
    <name type="scientific">Lucilia cuprina</name>
    <name type="common">Green bottle fly</name>
    <name type="synonym">Australian sheep blowfly</name>
    <dbReference type="NCBI Taxonomy" id="7375"/>
    <lineage>
        <taxon>Eukaryota</taxon>
        <taxon>Metazoa</taxon>
        <taxon>Ecdysozoa</taxon>
        <taxon>Arthropoda</taxon>
        <taxon>Hexapoda</taxon>
        <taxon>Insecta</taxon>
        <taxon>Pterygota</taxon>
        <taxon>Neoptera</taxon>
        <taxon>Endopterygota</taxon>
        <taxon>Diptera</taxon>
        <taxon>Brachycera</taxon>
        <taxon>Muscomorpha</taxon>
        <taxon>Oestroidea</taxon>
        <taxon>Calliphoridae</taxon>
        <taxon>Luciliinae</taxon>
        <taxon>Lucilia</taxon>
    </lineage>
</organism>
<dbReference type="Proteomes" id="UP000037069">
    <property type="component" value="Unassembled WGS sequence"/>
</dbReference>
<feature type="region of interest" description="Disordered" evidence="1">
    <location>
        <begin position="1"/>
        <end position="39"/>
    </location>
</feature>
<evidence type="ECO:0000313" key="3">
    <source>
        <dbReference type="Proteomes" id="UP000037069"/>
    </source>
</evidence>
<name>A0A0L0C6A0_LUCCU</name>
<comment type="caution">
    <text evidence="2">The sequence shown here is derived from an EMBL/GenBank/DDBJ whole genome shotgun (WGS) entry which is preliminary data.</text>
</comment>
<keyword evidence="3" id="KW-1185">Reference proteome</keyword>
<accession>A0A0L0C6A0</accession>
<reference evidence="2 3" key="1">
    <citation type="journal article" date="2015" name="Nat. Commun.">
        <title>Lucilia cuprina genome unlocks parasitic fly biology to underpin future interventions.</title>
        <authorList>
            <person name="Anstead C.A."/>
            <person name="Korhonen P.K."/>
            <person name="Young N.D."/>
            <person name="Hall R.S."/>
            <person name="Jex A.R."/>
            <person name="Murali S.C."/>
            <person name="Hughes D.S."/>
            <person name="Lee S.F."/>
            <person name="Perry T."/>
            <person name="Stroehlein A.J."/>
            <person name="Ansell B.R."/>
            <person name="Breugelmans B."/>
            <person name="Hofmann A."/>
            <person name="Qu J."/>
            <person name="Dugan S."/>
            <person name="Lee S.L."/>
            <person name="Chao H."/>
            <person name="Dinh H."/>
            <person name="Han Y."/>
            <person name="Doddapaneni H.V."/>
            <person name="Worley K.C."/>
            <person name="Muzny D.M."/>
            <person name="Ioannidis P."/>
            <person name="Waterhouse R.M."/>
            <person name="Zdobnov E.M."/>
            <person name="James P.J."/>
            <person name="Bagnall N.H."/>
            <person name="Kotze A.C."/>
            <person name="Gibbs R.A."/>
            <person name="Richards S."/>
            <person name="Batterham P."/>
            <person name="Gasser R.B."/>
        </authorList>
    </citation>
    <scope>NUCLEOTIDE SEQUENCE [LARGE SCALE GENOMIC DNA]</scope>
    <source>
        <strain evidence="2 3">LS</strain>
        <tissue evidence="2">Full body</tissue>
    </source>
</reference>
<evidence type="ECO:0000256" key="1">
    <source>
        <dbReference type="SAM" id="MobiDB-lite"/>
    </source>
</evidence>